<dbReference type="Gene3D" id="1.20.120.450">
    <property type="entry name" value="dinb family like domain"/>
    <property type="match status" value="1"/>
</dbReference>
<organism evidence="2 3">
    <name type="scientific">Blastococcus tunisiensis</name>
    <dbReference type="NCBI Taxonomy" id="1798228"/>
    <lineage>
        <taxon>Bacteria</taxon>
        <taxon>Bacillati</taxon>
        <taxon>Actinomycetota</taxon>
        <taxon>Actinomycetes</taxon>
        <taxon>Geodermatophilales</taxon>
        <taxon>Geodermatophilaceae</taxon>
        <taxon>Blastococcus</taxon>
    </lineage>
</organism>
<accession>A0A1I2CH62</accession>
<dbReference type="EMBL" id="FOND01000005">
    <property type="protein sequence ID" value="SFE67482.1"/>
    <property type="molecule type" value="Genomic_DNA"/>
</dbReference>
<reference evidence="3" key="1">
    <citation type="submission" date="2016-10" db="EMBL/GenBank/DDBJ databases">
        <authorList>
            <person name="Varghese N."/>
            <person name="Submissions S."/>
        </authorList>
    </citation>
    <scope>NUCLEOTIDE SEQUENCE [LARGE SCALE GENOMIC DNA]</scope>
    <source>
        <strain evidence="3">DSM 46838</strain>
    </source>
</reference>
<dbReference type="SUPFAM" id="SSF109854">
    <property type="entry name" value="DinB/YfiT-like putative metalloenzymes"/>
    <property type="match status" value="1"/>
</dbReference>
<evidence type="ECO:0000313" key="3">
    <source>
        <dbReference type="Proteomes" id="UP000198589"/>
    </source>
</evidence>
<dbReference type="STRING" id="1798228.SAMN05216574_10572"/>
<evidence type="ECO:0000313" key="2">
    <source>
        <dbReference type="EMBL" id="SFE67482.1"/>
    </source>
</evidence>
<dbReference type="RefSeq" id="WP_217640634.1">
    <property type="nucleotide sequence ID" value="NZ_FOND01000005.1"/>
</dbReference>
<dbReference type="InterPro" id="IPR034660">
    <property type="entry name" value="DinB/YfiT-like"/>
</dbReference>
<dbReference type="Proteomes" id="UP000198589">
    <property type="component" value="Unassembled WGS sequence"/>
</dbReference>
<keyword evidence="3" id="KW-1185">Reference proteome</keyword>
<proteinExistence type="predicted"/>
<gene>
    <name evidence="2" type="ORF">SAMN05216574_10572</name>
</gene>
<evidence type="ECO:0000259" key="1">
    <source>
        <dbReference type="Pfam" id="PF11716"/>
    </source>
</evidence>
<name>A0A1I2CH62_9ACTN</name>
<dbReference type="InterPro" id="IPR024344">
    <property type="entry name" value="MDMPI_metal-binding"/>
</dbReference>
<feature type="domain" description="Mycothiol-dependent maleylpyruvate isomerase metal-binding" evidence="1">
    <location>
        <begin position="19"/>
        <end position="114"/>
    </location>
</feature>
<dbReference type="Pfam" id="PF11716">
    <property type="entry name" value="MDMPI_N"/>
    <property type="match status" value="1"/>
</dbReference>
<dbReference type="InterPro" id="IPR017517">
    <property type="entry name" value="Maleyloyr_isom"/>
</dbReference>
<dbReference type="NCBIfam" id="TIGR03083">
    <property type="entry name" value="maleylpyruvate isomerase family mycothiol-dependent enzyme"/>
    <property type="match status" value="1"/>
</dbReference>
<dbReference type="GO" id="GO:0046872">
    <property type="term" value="F:metal ion binding"/>
    <property type="evidence" value="ECO:0007669"/>
    <property type="project" value="InterPro"/>
</dbReference>
<dbReference type="AlphaFoldDB" id="A0A1I2CH62"/>
<protein>
    <submittedName>
        <fullName evidence="2">TIGR03083 family protein</fullName>
    </submittedName>
</protein>
<sequence>MADAPPLMTEDAVWAAIDRERLELADLLDDLTDDEWGRPSLCSGWRIGDVAAHLALARTGWGRAAVDLARARGNVDRMIRDSAVRHASLPRRHITQQIRSMAGSRRHAPAVTPLEPLLDVLVHGQDIAVPLGRVRTMPPDSATVAAARVWTMGWPLSTAFHARRRLRGLRLVATDTGWTAGDGAVVEGPVEALLLLLTGRTAWLHRLSGPGVDSLGAPGR</sequence>